<evidence type="ECO:0000256" key="3">
    <source>
        <dbReference type="ARBA" id="ARBA00022801"/>
    </source>
</evidence>
<keyword evidence="7" id="KW-1185">Reference proteome</keyword>
<dbReference type="PROSITE" id="PS51409">
    <property type="entry name" value="ARGINASE_2"/>
    <property type="match status" value="1"/>
</dbReference>
<evidence type="ECO:0000313" key="6">
    <source>
        <dbReference type="EMBL" id="TMV09079.1"/>
    </source>
</evidence>
<dbReference type="InterPro" id="IPR006035">
    <property type="entry name" value="Ureohydrolase"/>
</dbReference>
<gene>
    <name evidence="6" type="ORF">FGK63_08170</name>
</gene>
<proteinExistence type="inferred from homology"/>
<dbReference type="EMBL" id="VCPD01000002">
    <property type="protein sequence ID" value="TMV09079.1"/>
    <property type="molecule type" value="Genomic_DNA"/>
</dbReference>
<feature type="chain" id="PRO_5046957504" evidence="5">
    <location>
        <begin position="23"/>
        <end position="418"/>
    </location>
</feature>
<dbReference type="RefSeq" id="WP_138841109.1">
    <property type="nucleotide sequence ID" value="NZ_VCPD01000002.1"/>
</dbReference>
<dbReference type="Gene3D" id="3.40.800.10">
    <property type="entry name" value="Ureohydrolase domain"/>
    <property type="match status" value="1"/>
</dbReference>
<evidence type="ECO:0000256" key="4">
    <source>
        <dbReference type="RuleBase" id="RU003684"/>
    </source>
</evidence>
<dbReference type="InterPro" id="IPR020855">
    <property type="entry name" value="Ureohydrolase_Mn_BS"/>
</dbReference>
<evidence type="ECO:0000256" key="1">
    <source>
        <dbReference type="ARBA" id="ARBA00009227"/>
    </source>
</evidence>
<keyword evidence="2" id="KW-0479">Metal-binding</keyword>
<keyword evidence="5" id="KW-0732">Signal</keyword>
<dbReference type="Pfam" id="PF00491">
    <property type="entry name" value="Arginase"/>
    <property type="match status" value="1"/>
</dbReference>
<protein>
    <submittedName>
        <fullName evidence="6">Arginase</fullName>
    </submittedName>
</protein>
<keyword evidence="3 4" id="KW-0378">Hydrolase</keyword>
<dbReference type="PANTHER" id="PTHR11358">
    <property type="entry name" value="ARGINASE/AGMATINASE"/>
    <property type="match status" value="1"/>
</dbReference>
<evidence type="ECO:0000313" key="7">
    <source>
        <dbReference type="Proteomes" id="UP001193035"/>
    </source>
</evidence>
<dbReference type="PROSITE" id="PS01053">
    <property type="entry name" value="ARGINASE_1"/>
    <property type="match status" value="1"/>
</dbReference>
<sequence length="418" mass="46181">MTPKTFLASVALAALMPLAAAAQIVSVDEEDEMAPIREGEEPLIRLNRHDPTYDLWKKMRDDLQEGREPGPINVQRYVGGFPWVGIPTFFHLPVALTPEDLKAGQVEVAIFGAEMYNGMRVQSYGPMEMRAPMKSEIYHNWGLHMPELDSGLAALDELNVVDYGDAPVHPLSMEASIPEVRNFVAEVAGVELEDGRRTIPIIIGGGHALMYPDAAGLTDIYGKGNLQIIHFDAHADQAPVGFGVFNTHGNPVRRLIEDGLITGNDVVQIGLRGPNSTDLSGVAWNREQGLRYHMQIEIDRNGWGPTLETILQQAKANGKPVFLSFDIDVVDPAFIPGTSTPEPGGMYMREVLPAIRRMCHELNLVGMEIVELRPERDPGYTTILNSKAVLRQCLNGLAMKKRGFPDDYINPEILDDDQ</sequence>
<evidence type="ECO:0000256" key="2">
    <source>
        <dbReference type="ARBA" id="ARBA00022723"/>
    </source>
</evidence>
<comment type="similarity">
    <text evidence="1">Belongs to the arginase family. Agmatinase subfamily.</text>
</comment>
<name>A0ABY2X2C9_9RHOB</name>
<dbReference type="PANTHER" id="PTHR11358:SF26">
    <property type="entry name" value="GUANIDINO ACID HYDROLASE, MITOCHONDRIAL"/>
    <property type="match status" value="1"/>
</dbReference>
<dbReference type="CDD" id="cd09990">
    <property type="entry name" value="Agmatinase-like"/>
    <property type="match status" value="1"/>
</dbReference>
<reference evidence="6 7" key="1">
    <citation type="submission" date="2019-05" db="EMBL/GenBank/DDBJ databases">
        <title>Ruegeria sp. nov., isolated from tidal flat.</title>
        <authorList>
            <person name="Kim W."/>
        </authorList>
    </citation>
    <scope>NUCLEOTIDE SEQUENCE [LARGE SCALE GENOMIC DNA]</scope>
    <source>
        <strain evidence="6 7">CAU 1488</strain>
    </source>
</reference>
<dbReference type="PRINTS" id="PR00116">
    <property type="entry name" value="ARGINASE"/>
</dbReference>
<dbReference type="SUPFAM" id="SSF52768">
    <property type="entry name" value="Arginase/deacetylase"/>
    <property type="match status" value="1"/>
</dbReference>
<dbReference type="InterPro" id="IPR023696">
    <property type="entry name" value="Ureohydrolase_dom_sf"/>
</dbReference>
<feature type="signal peptide" evidence="5">
    <location>
        <begin position="1"/>
        <end position="22"/>
    </location>
</feature>
<dbReference type="Proteomes" id="UP001193035">
    <property type="component" value="Unassembled WGS sequence"/>
</dbReference>
<comment type="caution">
    <text evidence="6">The sequence shown here is derived from an EMBL/GenBank/DDBJ whole genome shotgun (WGS) entry which is preliminary data.</text>
</comment>
<evidence type="ECO:0000256" key="5">
    <source>
        <dbReference type="SAM" id="SignalP"/>
    </source>
</evidence>
<accession>A0ABY2X2C9</accession>
<organism evidence="6 7">
    <name type="scientific">Ruegeria sediminis</name>
    <dbReference type="NCBI Taxonomy" id="2583820"/>
    <lineage>
        <taxon>Bacteria</taxon>
        <taxon>Pseudomonadati</taxon>
        <taxon>Pseudomonadota</taxon>
        <taxon>Alphaproteobacteria</taxon>
        <taxon>Rhodobacterales</taxon>
        <taxon>Roseobacteraceae</taxon>
        <taxon>Ruegeria</taxon>
    </lineage>
</organism>